<reference evidence="1" key="1">
    <citation type="submission" date="2022-08" db="EMBL/GenBank/DDBJ databases">
        <title>Genome Sequence of Lecanicillium fungicola.</title>
        <authorList>
            <person name="Buettner E."/>
        </authorList>
    </citation>
    <scope>NUCLEOTIDE SEQUENCE</scope>
    <source>
        <strain evidence="1">Babe33</strain>
    </source>
</reference>
<protein>
    <submittedName>
        <fullName evidence="1">Uncharacterized protein</fullName>
    </submittedName>
</protein>
<proteinExistence type="predicted"/>
<evidence type="ECO:0000313" key="1">
    <source>
        <dbReference type="EMBL" id="KAJ2980065.1"/>
    </source>
</evidence>
<name>A0ACC1NM99_9HYPO</name>
<gene>
    <name evidence="1" type="ORF">NQ176_g2867</name>
</gene>
<accession>A0ACC1NM99</accession>
<dbReference type="Proteomes" id="UP001143910">
    <property type="component" value="Unassembled WGS sequence"/>
</dbReference>
<evidence type="ECO:0000313" key="2">
    <source>
        <dbReference type="Proteomes" id="UP001143910"/>
    </source>
</evidence>
<organism evidence="1 2">
    <name type="scientific">Zarea fungicola</name>
    <dbReference type="NCBI Taxonomy" id="93591"/>
    <lineage>
        <taxon>Eukaryota</taxon>
        <taxon>Fungi</taxon>
        <taxon>Dikarya</taxon>
        <taxon>Ascomycota</taxon>
        <taxon>Pezizomycotina</taxon>
        <taxon>Sordariomycetes</taxon>
        <taxon>Hypocreomycetidae</taxon>
        <taxon>Hypocreales</taxon>
        <taxon>Cordycipitaceae</taxon>
        <taxon>Zarea</taxon>
    </lineage>
</organism>
<sequence>MKASIFLSLASNVAALPSYGSQHGSQPSQGETGAVFAMTNAAADNKVIAFSRSSGGVLTQVGEYSTGGHGQGVDFDTQGGLTLSPDNRFLYAVSPANDIVTVFSVNGSSLSKIQAIYAGDQPLSITVSKSGFAYALDGSVAAGGIFGFKVNAHDGTLSPLTNETIPLSSPIGVPGVVTFSPDGRSLVVTNKVGSTLDIFSIDGNGHASASPMTTIASSGLRPFGATFHNDTLFVVESGLPALKNAALSTYHLNGGSAPSLTALTKSEKNDQTDGCWVVVTPDGKWAYTANFVSGSIASYRLAGNGTASLISGTAALPGGEPVDLAMSADGKYLYNLLRGTGAVVGYQIQADGSLKQVGQLVGQGSNGLPANDGASGLAAY</sequence>
<comment type="caution">
    <text evidence="1">The sequence shown here is derived from an EMBL/GenBank/DDBJ whole genome shotgun (WGS) entry which is preliminary data.</text>
</comment>
<keyword evidence="2" id="KW-1185">Reference proteome</keyword>
<dbReference type="EMBL" id="JANJQO010000228">
    <property type="protein sequence ID" value="KAJ2980065.1"/>
    <property type="molecule type" value="Genomic_DNA"/>
</dbReference>